<proteinExistence type="predicted"/>
<dbReference type="AlphaFoldDB" id="A0A409VKA7"/>
<dbReference type="Proteomes" id="UP000284706">
    <property type="component" value="Unassembled WGS sequence"/>
</dbReference>
<protein>
    <submittedName>
        <fullName evidence="1">Uncharacterized protein</fullName>
    </submittedName>
</protein>
<dbReference type="EMBL" id="NHYE01005624">
    <property type="protein sequence ID" value="PPQ66695.1"/>
    <property type="molecule type" value="Genomic_DNA"/>
</dbReference>
<reference evidence="1 2" key="1">
    <citation type="journal article" date="2018" name="Evol. Lett.">
        <title>Horizontal gene cluster transfer increased hallucinogenic mushroom diversity.</title>
        <authorList>
            <person name="Reynolds H.T."/>
            <person name="Vijayakumar V."/>
            <person name="Gluck-Thaler E."/>
            <person name="Korotkin H.B."/>
            <person name="Matheny P.B."/>
            <person name="Slot J.C."/>
        </authorList>
    </citation>
    <scope>NUCLEOTIDE SEQUENCE [LARGE SCALE GENOMIC DNA]</scope>
    <source>
        <strain evidence="1 2">SRW20</strain>
    </source>
</reference>
<accession>A0A409VKA7</accession>
<dbReference type="OrthoDB" id="2883672at2759"/>
<organism evidence="1 2">
    <name type="scientific">Gymnopilus dilepis</name>
    <dbReference type="NCBI Taxonomy" id="231916"/>
    <lineage>
        <taxon>Eukaryota</taxon>
        <taxon>Fungi</taxon>
        <taxon>Dikarya</taxon>
        <taxon>Basidiomycota</taxon>
        <taxon>Agaricomycotina</taxon>
        <taxon>Agaricomycetes</taxon>
        <taxon>Agaricomycetidae</taxon>
        <taxon>Agaricales</taxon>
        <taxon>Agaricineae</taxon>
        <taxon>Hymenogastraceae</taxon>
        <taxon>Gymnopilus</taxon>
    </lineage>
</organism>
<name>A0A409VKA7_9AGAR</name>
<comment type="caution">
    <text evidence="1">The sequence shown here is derived from an EMBL/GenBank/DDBJ whole genome shotgun (WGS) entry which is preliminary data.</text>
</comment>
<sequence>MSSKWDLDVLYADLMSNHPFGVALYRPQPRSIFSPGSIGYFDGFGAWNPIAHLEDHEDLQAKGLSQAKDKLERAPIETGIKWGPKTSADVRERKIELSSGLAPIPGIPVTASAVFSYSTDKDDGAILLTAPPITFERYYHSTPFKNWCKENALTILKNWEEVKDYGLWVITSVHSTKKCAINLWRTRRKEFKVGFDANIASLGQLGPNGDWHLSQTDEGWGEYTTDGDDQSVVFFGGLKFQYTWIMGKARSSKAFSPLCSLKCIRKTPSCLATPKQRSLLQKVKYLLYALPFTMLMCPYSRPPHNPKMSIKGFVKFALFAAHVFASIATPLEGRAGEELVQTPAGLFPKSNVHAVPEGAKVHQSPTEVKIVASNGTVLHSTPYTGSKAAGILQNITSAGASRRSLQSGYIAYTYWQDTGSSPISFFGTNWNVPPTPYTWDGQLLYWWNGLVPGDLGGILQPVLQYGISPAGGGEFYSIASWWLIGNDVYHTGITQVSPGTFLQGQMFLTSTSTSGGVTTYDYSSTFVGYPASTITASTTGVLSWAYEALEIYTTEQITDLPAGTTEFSGVEITYQNGQHPATIPWTAVSDPTDGITMTVLSNDGSSGSLLITESLLRKGLEPPAEDLEKAPVDNGITWGPMISSNVKSTKIDLSGGVAPVTGIPVTASAVYSYAIDRDTLKQVSGLPTLRGAPGRENVIATVADPENENESLELQFEKHLGVDDEDDAGLPDEEW</sequence>
<evidence type="ECO:0000313" key="1">
    <source>
        <dbReference type="EMBL" id="PPQ66695.1"/>
    </source>
</evidence>
<dbReference type="InParanoid" id="A0A409VKA7"/>
<gene>
    <name evidence="1" type="ORF">CVT26_009555</name>
</gene>
<keyword evidence="2" id="KW-1185">Reference proteome</keyword>
<evidence type="ECO:0000313" key="2">
    <source>
        <dbReference type="Proteomes" id="UP000284706"/>
    </source>
</evidence>